<dbReference type="EC" id="2.6.1.1" evidence="3"/>
<dbReference type="PANTHER" id="PTHR46383:SF1">
    <property type="entry name" value="ASPARTATE AMINOTRANSFERASE"/>
    <property type="match status" value="1"/>
</dbReference>
<evidence type="ECO:0000313" key="10">
    <source>
        <dbReference type="Proteomes" id="UP000549457"/>
    </source>
</evidence>
<keyword evidence="4 9" id="KW-0032">Aminotransferase</keyword>
<reference evidence="9 10" key="1">
    <citation type="submission" date="2020-08" db="EMBL/GenBank/DDBJ databases">
        <title>Genomic Encyclopedia of Type Strains, Phase IV (KMG-IV): sequencing the most valuable type-strain genomes for metagenomic binning, comparative biology and taxonomic classification.</title>
        <authorList>
            <person name="Goeker M."/>
        </authorList>
    </citation>
    <scope>NUCLEOTIDE SEQUENCE [LARGE SCALE GENOMIC DNA]</scope>
    <source>
        <strain evidence="9 10">DSM 101730</strain>
    </source>
</reference>
<evidence type="ECO:0000313" key="9">
    <source>
        <dbReference type="EMBL" id="MBB5221363.1"/>
    </source>
</evidence>
<dbReference type="InterPro" id="IPR004839">
    <property type="entry name" value="Aminotransferase_I/II_large"/>
</dbReference>
<dbReference type="RefSeq" id="WP_184147740.1">
    <property type="nucleotide sequence ID" value="NZ_JACHFM010000001.1"/>
</dbReference>
<gene>
    <name evidence="9" type="ORF">HNP73_001284</name>
</gene>
<evidence type="ECO:0000259" key="8">
    <source>
        <dbReference type="Pfam" id="PF00155"/>
    </source>
</evidence>
<organism evidence="9 10">
    <name type="scientific">Amaricoccus macauensis</name>
    <dbReference type="NCBI Taxonomy" id="57001"/>
    <lineage>
        <taxon>Bacteria</taxon>
        <taxon>Pseudomonadati</taxon>
        <taxon>Pseudomonadota</taxon>
        <taxon>Alphaproteobacteria</taxon>
        <taxon>Rhodobacterales</taxon>
        <taxon>Paracoccaceae</taxon>
        <taxon>Amaricoccus</taxon>
    </lineage>
</organism>
<dbReference type="InterPro" id="IPR015424">
    <property type="entry name" value="PyrdxlP-dep_Trfase"/>
</dbReference>
<dbReference type="GO" id="GO:0030170">
    <property type="term" value="F:pyridoxal phosphate binding"/>
    <property type="evidence" value="ECO:0007669"/>
    <property type="project" value="InterPro"/>
</dbReference>
<keyword evidence="10" id="KW-1185">Reference proteome</keyword>
<proteinExistence type="inferred from homology"/>
<evidence type="ECO:0000256" key="7">
    <source>
        <dbReference type="ARBA" id="ARBA00049185"/>
    </source>
</evidence>
<keyword evidence="6" id="KW-0663">Pyridoxal phosphate</keyword>
<dbReference type="EMBL" id="JACHFM010000001">
    <property type="protein sequence ID" value="MBB5221363.1"/>
    <property type="molecule type" value="Genomic_DNA"/>
</dbReference>
<dbReference type="InterPro" id="IPR015421">
    <property type="entry name" value="PyrdxlP-dep_Trfase_major"/>
</dbReference>
<dbReference type="PANTHER" id="PTHR46383">
    <property type="entry name" value="ASPARTATE AMINOTRANSFERASE"/>
    <property type="match status" value="1"/>
</dbReference>
<evidence type="ECO:0000256" key="4">
    <source>
        <dbReference type="ARBA" id="ARBA00022576"/>
    </source>
</evidence>
<dbReference type="Proteomes" id="UP000549457">
    <property type="component" value="Unassembled WGS sequence"/>
</dbReference>
<dbReference type="CDD" id="cd00609">
    <property type="entry name" value="AAT_like"/>
    <property type="match status" value="1"/>
</dbReference>
<evidence type="ECO:0000256" key="5">
    <source>
        <dbReference type="ARBA" id="ARBA00022679"/>
    </source>
</evidence>
<sequence>MPPLNPLVARTAAPPVMEARRWLAGVDMPSGRPLINLSQAAPVEPPPEALREAMAEMVRAEDDTHLYGPVLGLPALRSEIAWRWSAAYGGAIEPEDVAITAGCNQAFATAIMTLAEPGDAVLLPVPWYFNHKMWLDLCGIEAIPLPCDDAMLPDLAAAAALWTPRTRAVALVTPNNPTGAEYPPALIAGFAELAGSRGGALVLDETYRDFASSTERPHDLFTDAGWRDTLIHLYSFSKSFRLTGHRTGAMIASPDRLAEAEKILDTVTICPPQLGQKSALWGLRNLGDWLAAERLEILRRRDAAFAALSALPGWRVLGCGAYFAYVEHPFDIPSSELCPKLVRDQSLLMLPGTMFAPDGDERAKRQLRLAFANVGVEGLGVLGERLAGVGEKVG</sequence>
<evidence type="ECO:0000256" key="3">
    <source>
        <dbReference type="ARBA" id="ARBA00012753"/>
    </source>
</evidence>
<comment type="similarity">
    <text evidence="2">Belongs to the class-I pyridoxal-phosphate-dependent aminotransferase family.</text>
</comment>
<feature type="domain" description="Aminotransferase class I/classII large" evidence="8">
    <location>
        <begin position="33"/>
        <end position="379"/>
    </location>
</feature>
<comment type="caution">
    <text evidence="9">The sequence shown here is derived from an EMBL/GenBank/DDBJ whole genome shotgun (WGS) entry which is preliminary data.</text>
</comment>
<dbReference type="SUPFAM" id="SSF53383">
    <property type="entry name" value="PLP-dependent transferases"/>
    <property type="match status" value="1"/>
</dbReference>
<protein>
    <recommendedName>
        <fullName evidence="3">aspartate transaminase</fullName>
        <ecNumber evidence="3">2.6.1.1</ecNumber>
    </recommendedName>
</protein>
<keyword evidence="5 9" id="KW-0808">Transferase</keyword>
<dbReference type="GO" id="GO:0006520">
    <property type="term" value="P:amino acid metabolic process"/>
    <property type="evidence" value="ECO:0007669"/>
    <property type="project" value="InterPro"/>
</dbReference>
<comment type="cofactor">
    <cofactor evidence="1">
        <name>pyridoxal 5'-phosphate</name>
        <dbReference type="ChEBI" id="CHEBI:597326"/>
    </cofactor>
</comment>
<dbReference type="GO" id="GO:0004069">
    <property type="term" value="F:L-aspartate:2-oxoglutarate aminotransferase activity"/>
    <property type="evidence" value="ECO:0007669"/>
    <property type="project" value="UniProtKB-EC"/>
</dbReference>
<evidence type="ECO:0000256" key="2">
    <source>
        <dbReference type="ARBA" id="ARBA00007441"/>
    </source>
</evidence>
<comment type="catalytic activity">
    <reaction evidence="7">
        <text>L-aspartate + 2-oxoglutarate = oxaloacetate + L-glutamate</text>
        <dbReference type="Rhea" id="RHEA:21824"/>
        <dbReference type="ChEBI" id="CHEBI:16452"/>
        <dbReference type="ChEBI" id="CHEBI:16810"/>
        <dbReference type="ChEBI" id="CHEBI:29985"/>
        <dbReference type="ChEBI" id="CHEBI:29991"/>
        <dbReference type="EC" id="2.6.1.1"/>
    </reaction>
</comment>
<dbReference type="InterPro" id="IPR050596">
    <property type="entry name" value="AspAT/PAT-like"/>
</dbReference>
<evidence type="ECO:0000256" key="1">
    <source>
        <dbReference type="ARBA" id="ARBA00001933"/>
    </source>
</evidence>
<dbReference type="AlphaFoldDB" id="A0A840SPQ1"/>
<dbReference type="Pfam" id="PF00155">
    <property type="entry name" value="Aminotran_1_2"/>
    <property type="match status" value="1"/>
</dbReference>
<dbReference type="Gene3D" id="3.40.640.10">
    <property type="entry name" value="Type I PLP-dependent aspartate aminotransferase-like (Major domain)"/>
    <property type="match status" value="1"/>
</dbReference>
<evidence type="ECO:0000256" key="6">
    <source>
        <dbReference type="ARBA" id="ARBA00022898"/>
    </source>
</evidence>
<name>A0A840SPQ1_9RHOB</name>
<dbReference type="NCBIfam" id="NF005732">
    <property type="entry name" value="PRK07550.1"/>
    <property type="match status" value="1"/>
</dbReference>
<accession>A0A840SPQ1</accession>